<accession>A0AAD4CIS9</accession>
<name>A0AAD4CIS9_ASPNN</name>
<keyword evidence="2" id="KW-1185">Reference proteome</keyword>
<dbReference type="EMBL" id="VCAU01000065">
    <property type="protein sequence ID" value="KAF9887221.1"/>
    <property type="molecule type" value="Genomic_DNA"/>
</dbReference>
<dbReference type="Proteomes" id="UP001194746">
    <property type="component" value="Unassembled WGS sequence"/>
</dbReference>
<dbReference type="AlphaFoldDB" id="A0AAD4CIS9"/>
<reference evidence="1" key="1">
    <citation type="journal article" date="2019" name="Beilstein J. Org. Chem.">
        <title>Nanangenines: drimane sesquiterpenoids as the dominant metabolite cohort of a novel Australian fungus, Aspergillus nanangensis.</title>
        <authorList>
            <person name="Lacey H.J."/>
            <person name="Gilchrist C.L.M."/>
            <person name="Crombie A."/>
            <person name="Kalaitzis J.A."/>
            <person name="Vuong D."/>
            <person name="Rutledge P.J."/>
            <person name="Turner P."/>
            <person name="Pitt J.I."/>
            <person name="Lacey E."/>
            <person name="Chooi Y.H."/>
            <person name="Piggott A.M."/>
        </authorList>
    </citation>
    <scope>NUCLEOTIDE SEQUENCE</scope>
    <source>
        <strain evidence="1">MST-FP2251</strain>
    </source>
</reference>
<evidence type="ECO:0000313" key="1">
    <source>
        <dbReference type="EMBL" id="KAF9887221.1"/>
    </source>
</evidence>
<evidence type="ECO:0000313" key="2">
    <source>
        <dbReference type="Proteomes" id="UP001194746"/>
    </source>
</evidence>
<proteinExistence type="predicted"/>
<organism evidence="1 2">
    <name type="scientific">Aspergillus nanangensis</name>
    <dbReference type="NCBI Taxonomy" id="2582783"/>
    <lineage>
        <taxon>Eukaryota</taxon>
        <taxon>Fungi</taxon>
        <taxon>Dikarya</taxon>
        <taxon>Ascomycota</taxon>
        <taxon>Pezizomycotina</taxon>
        <taxon>Eurotiomycetes</taxon>
        <taxon>Eurotiomycetidae</taxon>
        <taxon>Eurotiales</taxon>
        <taxon>Aspergillaceae</taxon>
        <taxon>Aspergillus</taxon>
        <taxon>Aspergillus subgen. Circumdati</taxon>
    </lineage>
</organism>
<comment type="caution">
    <text evidence="1">The sequence shown here is derived from an EMBL/GenBank/DDBJ whole genome shotgun (WGS) entry which is preliminary data.</text>
</comment>
<gene>
    <name evidence="1" type="ORF">FE257_010475</name>
</gene>
<reference evidence="1" key="2">
    <citation type="submission" date="2020-02" db="EMBL/GenBank/DDBJ databases">
        <authorList>
            <person name="Gilchrist C.L.M."/>
            <person name="Chooi Y.-H."/>
        </authorList>
    </citation>
    <scope>NUCLEOTIDE SEQUENCE</scope>
    <source>
        <strain evidence="1">MST-FP2251</strain>
    </source>
</reference>
<sequence length="382" mass="44360">MSPEGLRDRVYLYEDEDEVGRFLKLYDSSHFRFGDNEGLLFDQTNLKATFSEDYNYSDMITSHEWSWMPLEVILDSYLQMIDKEKVQTISDEQAKLVEKDPSCTVVDQWIIHHYTKTDLERAITAFKRLVDVIESRVPHRDNNSTTTTLNLPWHDPATFSNQALLPTYSFAHKFLKAISDRKVRFQYIAPGVRFPTVSEFQDQPITDFVTSPYRHHGRYPGDCPLRIFQIDNAAEHQNQLPIPHREGFHLDNIAAGFYISSVVVQWPRFRTNGCRLLLPFGIGRPGWTRMSNGEPFRLDLSDLTFEDPKPKDAHGDLYQAGFTDGITNDHPVQIDKVLNNWADRVESGDWQVDQDGVVGGIDKFREADTQAHWRKYWILPSW</sequence>
<protein>
    <submittedName>
        <fullName evidence="1">Uncharacterized protein</fullName>
    </submittedName>
</protein>